<organism evidence="3 4">
    <name type="scientific">Enterococcus diestrammenae</name>
    <dbReference type="NCBI Taxonomy" id="1155073"/>
    <lineage>
        <taxon>Bacteria</taxon>
        <taxon>Bacillati</taxon>
        <taxon>Bacillota</taxon>
        <taxon>Bacilli</taxon>
        <taxon>Lactobacillales</taxon>
        <taxon>Enterococcaceae</taxon>
        <taxon>Enterococcus</taxon>
    </lineage>
</organism>
<keyword evidence="4" id="KW-1185">Reference proteome</keyword>
<proteinExistence type="predicted"/>
<feature type="transmembrane region" description="Helical" evidence="2">
    <location>
        <begin position="209"/>
        <end position="231"/>
    </location>
</feature>
<keyword evidence="2" id="KW-0472">Membrane</keyword>
<protein>
    <submittedName>
        <fullName evidence="3">Uncharacterized protein</fullName>
    </submittedName>
</protein>
<evidence type="ECO:0000256" key="2">
    <source>
        <dbReference type="SAM" id="Phobius"/>
    </source>
</evidence>
<evidence type="ECO:0000313" key="3">
    <source>
        <dbReference type="EMBL" id="MEO1781218.1"/>
    </source>
</evidence>
<keyword evidence="2" id="KW-0812">Transmembrane</keyword>
<sequence length="232" mass="27379">MRPMQSRYSKIHPPQAPEKSGEHPVQSQIPSAGEHPAQSSVHSVGERPAQRPVHGTDERLAQSPMHKPEKSSIQQAVPKTVQRIGENAAPPSVEMPAQKPSSWSPKLAAMRDSLDDAIAAQKADKAKHKRQLRWLNYRWYRHWLWIVTMQEVRLRIWFAMLCYFWQGVRRDWRERKDRIRWQMGKLLELRDIAGVSGWPRRSLVSDWRFIALFLAMWGSWFIWLRHLWLVLR</sequence>
<feature type="compositionally biased region" description="Basic and acidic residues" evidence="1">
    <location>
        <begin position="44"/>
        <end position="70"/>
    </location>
</feature>
<comment type="caution">
    <text evidence="3">The sequence shown here is derived from an EMBL/GenBank/DDBJ whole genome shotgun (WGS) entry which is preliminary data.</text>
</comment>
<name>A0ABV0EZH0_9ENTE</name>
<dbReference type="Proteomes" id="UP001429357">
    <property type="component" value="Unassembled WGS sequence"/>
</dbReference>
<gene>
    <name evidence="3" type="ORF">BAU18_000797</name>
</gene>
<evidence type="ECO:0000313" key="4">
    <source>
        <dbReference type="Proteomes" id="UP001429357"/>
    </source>
</evidence>
<feature type="region of interest" description="Disordered" evidence="1">
    <location>
        <begin position="1"/>
        <end position="76"/>
    </location>
</feature>
<keyword evidence="2" id="KW-1133">Transmembrane helix</keyword>
<reference evidence="3 4" key="2">
    <citation type="submission" date="2024-02" db="EMBL/GenBank/DDBJ databases">
        <title>The Genome Sequence of Enterococcus diestrammenae JM9A.</title>
        <authorList>
            <person name="Earl A."/>
            <person name="Manson A."/>
            <person name="Gilmore M."/>
            <person name="Sanders J."/>
            <person name="Shea T."/>
            <person name="Howe W."/>
            <person name="Livny J."/>
            <person name="Cuomo C."/>
            <person name="Neafsey D."/>
            <person name="Birren B."/>
        </authorList>
    </citation>
    <scope>NUCLEOTIDE SEQUENCE [LARGE SCALE GENOMIC DNA]</scope>
    <source>
        <strain evidence="3 4">JM9A</strain>
    </source>
</reference>
<evidence type="ECO:0000256" key="1">
    <source>
        <dbReference type="SAM" id="MobiDB-lite"/>
    </source>
</evidence>
<reference evidence="4" key="1">
    <citation type="submission" date="2016-06" db="EMBL/GenBank/DDBJ databases">
        <title>Four novel species of enterococci isolated from chicken manure.</title>
        <authorList>
            <person name="Van Tyne D."/>
        </authorList>
    </citation>
    <scope>NUCLEOTIDE SEQUENCE [LARGE SCALE GENOMIC DNA]</scope>
    <source>
        <strain evidence="4">JM9A</strain>
    </source>
</reference>
<dbReference type="EMBL" id="MAEI02000001">
    <property type="protein sequence ID" value="MEO1781218.1"/>
    <property type="molecule type" value="Genomic_DNA"/>
</dbReference>
<accession>A0ABV0EZH0</accession>